<dbReference type="PANTHER" id="PTHR42973">
    <property type="entry name" value="BINDING OXIDOREDUCTASE, PUTATIVE (AFU_ORTHOLOGUE AFUA_1G17690)-RELATED"/>
    <property type="match status" value="1"/>
</dbReference>
<dbReference type="InterPro" id="IPR012951">
    <property type="entry name" value="BBE"/>
</dbReference>
<comment type="caution">
    <text evidence="7">The sequence shown here is derived from an EMBL/GenBank/DDBJ whole genome shotgun (WGS) entry which is preliminary data.</text>
</comment>
<evidence type="ECO:0000256" key="2">
    <source>
        <dbReference type="ARBA" id="ARBA00022630"/>
    </source>
</evidence>
<dbReference type="Proteomes" id="UP001161017">
    <property type="component" value="Unassembled WGS sequence"/>
</dbReference>
<dbReference type="Pfam" id="PF01565">
    <property type="entry name" value="FAD_binding_4"/>
    <property type="match status" value="1"/>
</dbReference>
<dbReference type="PROSITE" id="PS51387">
    <property type="entry name" value="FAD_PCMH"/>
    <property type="match status" value="1"/>
</dbReference>
<dbReference type="Gene3D" id="3.30.465.10">
    <property type="match status" value="1"/>
</dbReference>
<feature type="domain" description="FAD-binding PCMH-type" evidence="6">
    <location>
        <begin position="67"/>
        <end position="228"/>
    </location>
</feature>
<dbReference type="InterPro" id="IPR016166">
    <property type="entry name" value="FAD-bd_PCMH"/>
</dbReference>
<feature type="chain" id="PRO_5041224802" description="FAD-binding PCMH-type domain-containing protein" evidence="5">
    <location>
        <begin position="21"/>
        <end position="481"/>
    </location>
</feature>
<keyword evidence="8" id="KW-1185">Reference proteome</keyword>
<keyword evidence="5" id="KW-0732">Signal</keyword>
<dbReference type="Pfam" id="PF08031">
    <property type="entry name" value="BBE"/>
    <property type="match status" value="1"/>
</dbReference>
<gene>
    <name evidence="7" type="ORF">OHK93_006347</name>
</gene>
<evidence type="ECO:0000313" key="8">
    <source>
        <dbReference type="Proteomes" id="UP001161017"/>
    </source>
</evidence>
<reference evidence="7" key="1">
    <citation type="journal article" date="2023" name="Genome Biol. Evol.">
        <title>First Whole Genome Sequence and Flow Cytometry Genome Size Data for the Lichen-Forming Fungus Ramalina farinacea (Ascomycota).</title>
        <authorList>
            <person name="Llewellyn T."/>
            <person name="Mian S."/>
            <person name="Hill R."/>
            <person name="Leitch I.J."/>
            <person name="Gaya E."/>
        </authorList>
    </citation>
    <scope>NUCLEOTIDE SEQUENCE</scope>
    <source>
        <strain evidence="7">LIQ254RAFAR</strain>
    </source>
</reference>
<evidence type="ECO:0000259" key="6">
    <source>
        <dbReference type="PROSITE" id="PS51387"/>
    </source>
</evidence>
<keyword evidence="4" id="KW-0560">Oxidoreductase</keyword>
<feature type="signal peptide" evidence="5">
    <location>
        <begin position="1"/>
        <end position="20"/>
    </location>
</feature>
<dbReference type="AlphaFoldDB" id="A0AA43QKM8"/>
<accession>A0AA43QKM8</accession>
<evidence type="ECO:0000256" key="4">
    <source>
        <dbReference type="ARBA" id="ARBA00023002"/>
    </source>
</evidence>
<evidence type="ECO:0000256" key="3">
    <source>
        <dbReference type="ARBA" id="ARBA00022827"/>
    </source>
</evidence>
<dbReference type="PANTHER" id="PTHR42973:SF13">
    <property type="entry name" value="FAD-BINDING PCMH-TYPE DOMAIN-CONTAINING PROTEIN"/>
    <property type="match status" value="1"/>
</dbReference>
<dbReference type="Gene3D" id="3.40.462.20">
    <property type="match status" value="1"/>
</dbReference>
<dbReference type="InterPro" id="IPR050416">
    <property type="entry name" value="FAD-linked_Oxidoreductase"/>
</dbReference>
<comment type="similarity">
    <text evidence="1">Belongs to the oxygen-dependent FAD-linked oxidoreductase family.</text>
</comment>
<dbReference type="InterPro" id="IPR036318">
    <property type="entry name" value="FAD-bd_PCMH-like_sf"/>
</dbReference>
<organism evidence="7 8">
    <name type="scientific">Ramalina farinacea</name>
    <dbReference type="NCBI Taxonomy" id="258253"/>
    <lineage>
        <taxon>Eukaryota</taxon>
        <taxon>Fungi</taxon>
        <taxon>Dikarya</taxon>
        <taxon>Ascomycota</taxon>
        <taxon>Pezizomycotina</taxon>
        <taxon>Lecanoromycetes</taxon>
        <taxon>OSLEUM clade</taxon>
        <taxon>Lecanoromycetidae</taxon>
        <taxon>Lecanorales</taxon>
        <taxon>Lecanorineae</taxon>
        <taxon>Ramalinaceae</taxon>
        <taxon>Ramalina</taxon>
    </lineage>
</organism>
<dbReference type="SUPFAM" id="SSF56176">
    <property type="entry name" value="FAD-binding/transporter-associated domain-like"/>
    <property type="match status" value="1"/>
</dbReference>
<evidence type="ECO:0000313" key="7">
    <source>
        <dbReference type="EMBL" id="MDI1487084.1"/>
    </source>
</evidence>
<dbReference type="GO" id="GO:0016491">
    <property type="term" value="F:oxidoreductase activity"/>
    <property type="evidence" value="ECO:0007669"/>
    <property type="project" value="UniProtKB-KW"/>
</dbReference>
<evidence type="ECO:0000256" key="1">
    <source>
        <dbReference type="ARBA" id="ARBA00005466"/>
    </source>
</evidence>
<keyword evidence="2" id="KW-0285">Flavoprotein</keyword>
<evidence type="ECO:0000256" key="5">
    <source>
        <dbReference type="SAM" id="SignalP"/>
    </source>
</evidence>
<protein>
    <recommendedName>
        <fullName evidence="6">FAD-binding PCMH-type domain-containing protein</fullName>
    </recommendedName>
</protein>
<proteinExistence type="inferred from homology"/>
<keyword evidence="3" id="KW-0274">FAD</keyword>
<dbReference type="InterPro" id="IPR006094">
    <property type="entry name" value="Oxid_FAD_bind_N"/>
</dbReference>
<name>A0AA43QKM8_9LECA</name>
<sequence length="481" mass="51112">MQFQLAFLFFSGLILSAAVADLGTGESLGLANSTCAIIAQRISNASEVYYPASSNYVRDNTHYLLSSSQASTCVVEVASTADTAKVIKVIGLKRSPFAVIAGGHASNPGFSSTPGVLISLVRMKRFIKAADSSTLVLGTGNLDGTGYNVVGGRVTGPAVGGWTLGGGYSWLTNQHGLGCDTVQSYTLVLPNGTVSEVDSSQPDLFFALKGGLNRFGIVTEITFRLYQHPKQVWGGYQVFAPGASTDALLSATANFSATNTDPKAQIITTLGFLAGNPSNVLLTFYDGPNPGPSLAPFQNIPAVLSNVSTQAFSSLTQITGDPASIGTTRGAFHTVSTTGLTLNFIKAVYADTLRYNALAANHTGVFVDYDIEPFLTSYGRKATDSAYQHAKSQLPLNLYFSWMSPAEDAFWRGKLQESVDRLTAVAKQEGIWEADLTAYPNYALSTYGGEQLYGSNVKRLRAVRQSMDPDGVMELSGGFTF</sequence>
<dbReference type="InterPro" id="IPR016169">
    <property type="entry name" value="FAD-bd_PCMH_sub2"/>
</dbReference>
<dbReference type="GO" id="GO:0071949">
    <property type="term" value="F:FAD binding"/>
    <property type="evidence" value="ECO:0007669"/>
    <property type="project" value="InterPro"/>
</dbReference>
<dbReference type="EMBL" id="JAPUFD010000004">
    <property type="protein sequence ID" value="MDI1487084.1"/>
    <property type="molecule type" value="Genomic_DNA"/>
</dbReference>